<evidence type="ECO:0000313" key="5">
    <source>
        <dbReference type="Proteomes" id="UP000015241"/>
    </source>
</evidence>
<dbReference type="GO" id="GO:0034553">
    <property type="term" value="P:mitochondrial respiratory chain complex II assembly"/>
    <property type="evidence" value="ECO:0007669"/>
    <property type="project" value="TreeGrafter"/>
</dbReference>
<dbReference type="HOGENOM" id="CLU_101052_2_0_1"/>
<dbReference type="eggNOG" id="ENOG502S6UN">
    <property type="taxonomic scope" value="Eukaryota"/>
</dbReference>
<accession>S8G448</accession>
<organism evidence="4 5">
    <name type="scientific">Fomitopsis schrenkii</name>
    <name type="common">Brown rot fungus</name>
    <dbReference type="NCBI Taxonomy" id="2126942"/>
    <lineage>
        <taxon>Eukaryota</taxon>
        <taxon>Fungi</taxon>
        <taxon>Dikarya</taxon>
        <taxon>Basidiomycota</taxon>
        <taxon>Agaricomycotina</taxon>
        <taxon>Agaricomycetes</taxon>
        <taxon>Polyporales</taxon>
        <taxon>Fomitopsis</taxon>
    </lineage>
</organism>
<keyword evidence="5" id="KW-1185">Reference proteome</keyword>
<sequence length="73" mass="7910">MLRAAQAPLARGDAAVTAEADLALHPDARRPVQPEFEGDVNPTTGEQGGPKQEPVHRWGNEGDWSFKGRVSDF</sequence>
<feature type="region of interest" description="Disordered" evidence="3">
    <location>
        <begin position="23"/>
        <end position="73"/>
    </location>
</feature>
<comment type="similarity">
    <text evidence="1">Belongs to the SDHAF4 family.</text>
</comment>
<dbReference type="AlphaFoldDB" id="S8G448"/>
<evidence type="ECO:0000256" key="1">
    <source>
        <dbReference type="ARBA" id="ARBA00005701"/>
    </source>
</evidence>
<dbReference type="PANTHER" id="PTHR28524">
    <property type="entry name" value="SUCCINATE DEHYDROGENASE ASSEMBLY FACTOR 4, MITOCHONDRIAL"/>
    <property type="match status" value="1"/>
</dbReference>
<dbReference type="GO" id="GO:0005739">
    <property type="term" value="C:mitochondrion"/>
    <property type="evidence" value="ECO:0007669"/>
    <property type="project" value="TreeGrafter"/>
</dbReference>
<proteinExistence type="inferred from homology"/>
<evidence type="ECO:0000313" key="4">
    <source>
        <dbReference type="EMBL" id="EPT05035.1"/>
    </source>
</evidence>
<protein>
    <recommendedName>
        <fullName evidence="2">Succinate dehydrogenase assembly factor 4, mitochondrial</fullName>
    </recommendedName>
</protein>
<evidence type="ECO:0000256" key="3">
    <source>
        <dbReference type="SAM" id="MobiDB-lite"/>
    </source>
</evidence>
<dbReference type="Proteomes" id="UP000015241">
    <property type="component" value="Unassembled WGS sequence"/>
</dbReference>
<dbReference type="InterPro" id="IPR012875">
    <property type="entry name" value="SDHF4"/>
</dbReference>
<dbReference type="InParanoid" id="S8G448"/>
<name>S8G448_FOMSC</name>
<dbReference type="PANTHER" id="PTHR28524:SF3">
    <property type="entry name" value="SUCCINATE DEHYDROGENASE ASSEMBLY FACTOR 4, MITOCHONDRIAL"/>
    <property type="match status" value="1"/>
</dbReference>
<reference evidence="4 5" key="1">
    <citation type="journal article" date="2012" name="Science">
        <title>The Paleozoic origin of enzymatic lignin decomposition reconstructed from 31 fungal genomes.</title>
        <authorList>
            <person name="Floudas D."/>
            <person name="Binder M."/>
            <person name="Riley R."/>
            <person name="Barry K."/>
            <person name="Blanchette R.A."/>
            <person name="Henrissat B."/>
            <person name="Martinez A.T."/>
            <person name="Otillar R."/>
            <person name="Spatafora J.W."/>
            <person name="Yadav J.S."/>
            <person name="Aerts A."/>
            <person name="Benoit I."/>
            <person name="Boyd A."/>
            <person name="Carlson A."/>
            <person name="Copeland A."/>
            <person name="Coutinho P.M."/>
            <person name="de Vries R.P."/>
            <person name="Ferreira P."/>
            <person name="Findley K."/>
            <person name="Foster B."/>
            <person name="Gaskell J."/>
            <person name="Glotzer D."/>
            <person name="Gorecki P."/>
            <person name="Heitman J."/>
            <person name="Hesse C."/>
            <person name="Hori C."/>
            <person name="Igarashi K."/>
            <person name="Jurgens J.A."/>
            <person name="Kallen N."/>
            <person name="Kersten P."/>
            <person name="Kohler A."/>
            <person name="Kuees U."/>
            <person name="Kumar T.K.A."/>
            <person name="Kuo A."/>
            <person name="LaButti K."/>
            <person name="Larrondo L.F."/>
            <person name="Lindquist E."/>
            <person name="Ling A."/>
            <person name="Lombard V."/>
            <person name="Lucas S."/>
            <person name="Lundell T."/>
            <person name="Martin R."/>
            <person name="McLaughlin D.J."/>
            <person name="Morgenstern I."/>
            <person name="Morin E."/>
            <person name="Murat C."/>
            <person name="Nagy L.G."/>
            <person name="Nolan M."/>
            <person name="Ohm R.A."/>
            <person name="Patyshakuliyeva A."/>
            <person name="Rokas A."/>
            <person name="Ruiz-Duenas F.J."/>
            <person name="Sabat G."/>
            <person name="Salamov A."/>
            <person name="Samejima M."/>
            <person name="Schmutz J."/>
            <person name="Slot J.C."/>
            <person name="St John F."/>
            <person name="Stenlid J."/>
            <person name="Sun H."/>
            <person name="Sun S."/>
            <person name="Syed K."/>
            <person name="Tsang A."/>
            <person name="Wiebenga A."/>
            <person name="Young D."/>
            <person name="Pisabarro A."/>
            <person name="Eastwood D.C."/>
            <person name="Martin F."/>
            <person name="Cullen D."/>
            <person name="Grigoriev I.V."/>
            <person name="Hibbett D.S."/>
        </authorList>
    </citation>
    <scope>NUCLEOTIDE SEQUENCE</scope>
    <source>
        <strain evidence="5">FP-58527</strain>
    </source>
</reference>
<gene>
    <name evidence="4" type="ORF">FOMPIDRAFT_1139967</name>
</gene>
<evidence type="ECO:0000256" key="2">
    <source>
        <dbReference type="ARBA" id="ARBA00022170"/>
    </source>
</evidence>
<dbReference type="EMBL" id="KE504125">
    <property type="protein sequence ID" value="EPT05035.1"/>
    <property type="molecule type" value="Genomic_DNA"/>
</dbReference>
<dbReference type="STRING" id="743788.S8G448"/>
<feature type="compositionally biased region" description="Basic and acidic residues" evidence="3">
    <location>
        <begin position="23"/>
        <end position="32"/>
    </location>
</feature>
<dbReference type="OrthoDB" id="201362at2759"/>
<dbReference type="Pfam" id="PF07896">
    <property type="entry name" value="DUF1674"/>
    <property type="match status" value="1"/>
</dbReference>
<feature type="compositionally biased region" description="Basic and acidic residues" evidence="3">
    <location>
        <begin position="53"/>
        <end position="73"/>
    </location>
</feature>